<keyword evidence="5 11" id="KW-1133">Transmembrane helix</keyword>
<keyword evidence="2" id="KW-0813">Transport</keyword>
<reference evidence="13" key="1">
    <citation type="submission" date="2020-04" db="EMBL/GenBank/DDBJ databases">
        <title>Draft genome resource of the tomato pathogen Pseudocercospora fuligena.</title>
        <authorList>
            <person name="Zaccaron A."/>
        </authorList>
    </citation>
    <scope>NUCLEOTIDE SEQUENCE</scope>
    <source>
        <strain evidence="13">PF001</strain>
    </source>
</reference>
<feature type="transmembrane region" description="Helical" evidence="11">
    <location>
        <begin position="269"/>
        <end position="286"/>
    </location>
</feature>
<feature type="compositionally biased region" description="Basic and acidic residues" evidence="10">
    <location>
        <begin position="580"/>
        <end position="593"/>
    </location>
</feature>
<dbReference type="Proteomes" id="UP000660729">
    <property type="component" value="Unassembled WGS sequence"/>
</dbReference>
<dbReference type="PANTHER" id="PTHR43562:SF3">
    <property type="entry name" value="SODIUM ION_PROTON EXCHANGER (EUROFUNG)"/>
    <property type="match status" value="1"/>
</dbReference>
<keyword evidence="4 11" id="KW-0812">Transmembrane</keyword>
<evidence type="ECO:0000256" key="1">
    <source>
        <dbReference type="ARBA" id="ARBA00004141"/>
    </source>
</evidence>
<feature type="transmembrane region" description="Helical" evidence="11">
    <location>
        <begin position="417"/>
        <end position="441"/>
    </location>
</feature>
<dbReference type="AlphaFoldDB" id="A0A8H6RAI9"/>
<protein>
    <submittedName>
        <fullName evidence="13">High-affinity Na(+)/H(+) antiporter NhaS3</fullName>
    </submittedName>
</protein>
<feature type="region of interest" description="Disordered" evidence="10">
    <location>
        <begin position="486"/>
        <end position="505"/>
    </location>
</feature>
<feature type="transmembrane region" description="Helical" evidence="11">
    <location>
        <begin position="507"/>
        <end position="530"/>
    </location>
</feature>
<feature type="domain" description="Cation/H+ exchanger transmembrane" evidence="12">
    <location>
        <begin position="35"/>
        <end position="280"/>
    </location>
</feature>
<evidence type="ECO:0000313" key="14">
    <source>
        <dbReference type="Proteomes" id="UP000660729"/>
    </source>
</evidence>
<dbReference type="OrthoDB" id="1288932at2759"/>
<feature type="transmembrane region" description="Helical" evidence="11">
    <location>
        <begin position="550"/>
        <end position="573"/>
    </location>
</feature>
<evidence type="ECO:0000313" key="13">
    <source>
        <dbReference type="EMBL" id="KAF7188079.1"/>
    </source>
</evidence>
<dbReference type="InterPro" id="IPR038770">
    <property type="entry name" value="Na+/solute_symporter_sf"/>
</dbReference>
<evidence type="ECO:0000256" key="3">
    <source>
        <dbReference type="ARBA" id="ARBA00022449"/>
    </source>
</evidence>
<dbReference type="GO" id="GO:1902600">
    <property type="term" value="P:proton transmembrane transport"/>
    <property type="evidence" value="ECO:0007669"/>
    <property type="project" value="InterPro"/>
</dbReference>
<evidence type="ECO:0000256" key="5">
    <source>
        <dbReference type="ARBA" id="ARBA00022989"/>
    </source>
</evidence>
<organism evidence="13 14">
    <name type="scientific">Pseudocercospora fuligena</name>
    <dbReference type="NCBI Taxonomy" id="685502"/>
    <lineage>
        <taxon>Eukaryota</taxon>
        <taxon>Fungi</taxon>
        <taxon>Dikarya</taxon>
        <taxon>Ascomycota</taxon>
        <taxon>Pezizomycotina</taxon>
        <taxon>Dothideomycetes</taxon>
        <taxon>Dothideomycetidae</taxon>
        <taxon>Mycosphaerellales</taxon>
        <taxon>Mycosphaerellaceae</taxon>
        <taxon>Pseudocercospora</taxon>
    </lineage>
</organism>
<dbReference type="EMBL" id="JABCIY010000217">
    <property type="protein sequence ID" value="KAF7188079.1"/>
    <property type="molecule type" value="Genomic_DNA"/>
</dbReference>
<feature type="transmembrane region" description="Helical" evidence="11">
    <location>
        <begin position="130"/>
        <end position="149"/>
    </location>
</feature>
<evidence type="ECO:0000256" key="2">
    <source>
        <dbReference type="ARBA" id="ARBA00022448"/>
    </source>
</evidence>
<dbReference type="InterPro" id="IPR006153">
    <property type="entry name" value="Cation/H_exchanger_TM"/>
</dbReference>
<feature type="transmembrane region" description="Helical" evidence="11">
    <location>
        <begin position="161"/>
        <end position="184"/>
    </location>
</feature>
<dbReference type="PANTHER" id="PTHR43562">
    <property type="entry name" value="NAPA-TYPE SODIUM/HYDROGEN ANTIPORTER"/>
    <property type="match status" value="1"/>
</dbReference>
<sequence length="607" mass="64797">MSSNVAALSYHEPGIVTILILASFLLLQNVVNWAFDRLLFCGLIGQIAIGVAWGKPGADWLSDDAQNVIMQIGYLGLVLLVFEGGLSTDLKTLKSNLLLSSLVALTGISAPIGLSFLLPSFVNGVTSVQAFAAGAALCSTSLGTTFTILSTSGLSSSRLGVVLSSAAMMDDIVGLVMSGIISSLGTSSDFSAVTVIRPVFVSIAFAIIVPLVCAWMLKPLTRLLYNAIRSQKSERAHNWIATENAALVLHALVLSGLVAAASYAGTSNLFAAYLAGAVITWWDGLCKELRGPNTNRETDLPATRTQSCAQPTQDDGQLSSASKSAAPAGERQDRGQAAQESKSHTNIDDSNGPPVALSSPSCPDLYDSLTGMAIFDKYYSGALQTILKPFFFASIGFAIPISQMFTSSILWRGFVYTILMLFAKLICGLFLVRFATPLIPIQALSKRFRKSMSSCWPWPFRTGKAAITPSPTSQIAHVAPAQRQERSLSQERQQNSSRKRPHVPKPISLYPAALLGSAMVARGEIGFLISSVAESDGVFGSDGEEGSSELFLVVTWAILLCTLLGPIAVGLMVKRVKRLQERERSKQTGKDDPLGIWGVIPDARQPT</sequence>
<keyword evidence="6" id="KW-0915">Sodium</keyword>
<comment type="subcellular location">
    <subcellularLocation>
        <location evidence="1">Membrane</location>
        <topology evidence="1">Multi-pass membrane protein</topology>
    </subcellularLocation>
</comment>
<evidence type="ECO:0000256" key="11">
    <source>
        <dbReference type="SAM" id="Phobius"/>
    </source>
</evidence>
<feature type="region of interest" description="Disordered" evidence="10">
    <location>
        <begin position="294"/>
        <end position="356"/>
    </location>
</feature>
<evidence type="ECO:0000256" key="9">
    <source>
        <dbReference type="ARBA" id="ARBA00023201"/>
    </source>
</evidence>
<proteinExistence type="predicted"/>
<feature type="compositionally biased region" description="Polar residues" evidence="10">
    <location>
        <begin position="303"/>
        <end position="323"/>
    </location>
</feature>
<dbReference type="GO" id="GO:0006814">
    <property type="term" value="P:sodium ion transport"/>
    <property type="evidence" value="ECO:0007669"/>
    <property type="project" value="UniProtKB-KW"/>
</dbReference>
<keyword evidence="9" id="KW-0739">Sodium transport</keyword>
<evidence type="ECO:0000256" key="7">
    <source>
        <dbReference type="ARBA" id="ARBA00023065"/>
    </source>
</evidence>
<evidence type="ECO:0000256" key="10">
    <source>
        <dbReference type="SAM" id="MobiDB-lite"/>
    </source>
</evidence>
<gene>
    <name evidence="13" type="ORF">HII31_10651</name>
</gene>
<keyword evidence="8 11" id="KW-0472">Membrane</keyword>
<accession>A0A8H6RAI9</accession>
<keyword evidence="7" id="KW-0406">Ion transport</keyword>
<dbReference type="GO" id="GO:0016020">
    <property type="term" value="C:membrane"/>
    <property type="evidence" value="ECO:0007669"/>
    <property type="project" value="UniProtKB-SubCell"/>
</dbReference>
<feature type="transmembrane region" description="Helical" evidence="11">
    <location>
        <begin position="98"/>
        <end position="118"/>
    </location>
</feature>
<feature type="transmembrane region" description="Helical" evidence="11">
    <location>
        <begin position="196"/>
        <end position="217"/>
    </location>
</feature>
<dbReference type="Pfam" id="PF00999">
    <property type="entry name" value="Na_H_Exchanger"/>
    <property type="match status" value="1"/>
</dbReference>
<feature type="region of interest" description="Disordered" evidence="10">
    <location>
        <begin position="580"/>
        <end position="607"/>
    </location>
</feature>
<feature type="transmembrane region" description="Helical" evidence="11">
    <location>
        <begin position="14"/>
        <end position="31"/>
    </location>
</feature>
<comment type="caution">
    <text evidence="13">The sequence shown here is derived from an EMBL/GenBank/DDBJ whole genome shotgun (WGS) entry which is preliminary data.</text>
</comment>
<feature type="transmembrane region" description="Helical" evidence="11">
    <location>
        <begin position="38"/>
        <end position="56"/>
    </location>
</feature>
<keyword evidence="3" id="KW-0050">Antiport</keyword>
<name>A0A8H6RAI9_9PEZI</name>
<feature type="transmembrane region" description="Helical" evidence="11">
    <location>
        <begin position="68"/>
        <end position="86"/>
    </location>
</feature>
<evidence type="ECO:0000256" key="4">
    <source>
        <dbReference type="ARBA" id="ARBA00022692"/>
    </source>
</evidence>
<dbReference type="GO" id="GO:0015297">
    <property type="term" value="F:antiporter activity"/>
    <property type="evidence" value="ECO:0007669"/>
    <property type="project" value="UniProtKB-KW"/>
</dbReference>
<evidence type="ECO:0000259" key="12">
    <source>
        <dbReference type="Pfam" id="PF00999"/>
    </source>
</evidence>
<feature type="transmembrane region" description="Helical" evidence="11">
    <location>
        <begin position="238"/>
        <end position="263"/>
    </location>
</feature>
<keyword evidence="14" id="KW-1185">Reference proteome</keyword>
<dbReference type="Gene3D" id="1.20.1530.20">
    <property type="match status" value="3"/>
</dbReference>
<evidence type="ECO:0000256" key="6">
    <source>
        <dbReference type="ARBA" id="ARBA00023053"/>
    </source>
</evidence>
<evidence type="ECO:0000256" key="8">
    <source>
        <dbReference type="ARBA" id="ARBA00023136"/>
    </source>
</evidence>